<name>A0ABU0A2I1_9BACI</name>
<dbReference type="RefSeq" id="WP_307331834.1">
    <property type="nucleotide sequence ID" value="NZ_JAUSUG010000032.1"/>
</dbReference>
<accession>A0ABU0A2I1</accession>
<evidence type="ECO:0000313" key="3">
    <source>
        <dbReference type="Proteomes" id="UP001230005"/>
    </source>
</evidence>
<organism evidence="2 3">
    <name type="scientific">Evansella vedderi</name>
    <dbReference type="NCBI Taxonomy" id="38282"/>
    <lineage>
        <taxon>Bacteria</taxon>
        <taxon>Bacillati</taxon>
        <taxon>Bacillota</taxon>
        <taxon>Bacilli</taxon>
        <taxon>Bacillales</taxon>
        <taxon>Bacillaceae</taxon>
        <taxon>Evansella</taxon>
    </lineage>
</organism>
<reference evidence="2 3" key="1">
    <citation type="submission" date="2023-07" db="EMBL/GenBank/DDBJ databases">
        <title>Genomic Encyclopedia of Type Strains, Phase IV (KMG-IV): sequencing the most valuable type-strain genomes for metagenomic binning, comparative biology and taxonomic classification.</title>
        <authorList>
            <person name="Goeker M."/>
        </authorList>
    </citation>
    <scope>NUCLEOTIDE SEQUENCE [LARGE SCALE GENOMIC DNA]</scope>
    <source>
        <strain evidence="2 3">DSM 9768</strain>
    </source>
</reference>
<keyword evidence="1" id="KW-1133">Transmembrane helix</keyword>
<sequence length="166" mass="19776">MEVIILGGIGVILLFQFIIILFVLNVRNNILKHNNKSNNRSSKLDRQYWKNEVRRTVELQCMMVRNAIQKQIVDIHMKEIQIAPRSLSIPYKTLEEIYTTEQLEIIVEFWQSYNEYLNKYWLTSSQNIKSTFPQQQVSQLVASSKQLTYQMNQWIEKIMDETEKNS</sequence>
<feature type="transmembrane region" description="Helical" evidence="1">
    <location>
        <begin position="6"/>
        <end position="26"/>
    </location>
</feature>
<evidence type="ECO:0008006" key="4">
    <source>
        <dbReference type="Google" id="ProtNLM"/>
    </source>
</evidence>
<keyword evidence="1" id="KW-0812">Transmembrane</keyword>
<evidence type="ECO:0000256" key="1">
    <source>
        <dbReference type="SAM" id="Phobius"/>
    </source>
</evidence>
<keyword evidence="1" id="KW-0472">Membrane</keyword>
<proteinExistence type="predicted"/>
<keyword evidence="3" id="KW-1185">Reference proteome</keyword>
<evidence type="ECO:0000313" key="2">
    <source>
        <dbReference type="EMBL" id="MDQ0257698.1"/>
    </source>
</evidence>
<dbReference type="Proteomes" id="UP001230005">
    <property type="component" value="Unassembled WGS sequence"/>
</dbReference>
<dbReference type="EMBL" id="JAUSUG010000032">
    <property type="protein sequence ID" value="MDQ0257698.1"/>
    <property type="molecule type" value="Genomic_DNA"/>
</dbReference>
<gene>
    <name evidence="2" type="ORF">J2S74_005160</name>
</gene>
<comment type="caution">
    <text evidence="2">The sequence shown here is derived from an EMBL/GenBank/DDBJ whole genome shotgun (WGS) entry which is preliminary data.</text>
</comment>
<protein>
    <recommendedName>
        <fullName evidence="4">DUF2489 domain-containing protein</fullName>
    </recommendedName>
</protein>